<comment type="caution">
    <text evidence="4">The sequence shown here is derived from an EMBL/GenBank/DDBJ whole genome shotgun (WGS) entry which is preliminary data.</text>
</comment>
<dbReference type="CDD" id="cd05830">
    <property type="entry name" value="Sortase_E"/>
    <property type="match status" value="1"/>
</dbReference>
<dbReference type="InterPro" id="IPR005754">
    <property type="entry name" value="Sortase"/>
</dbReference>
<evidence type="ECO:0000256" key="2">
    <source>
        <dbReference type="SAM" id="MobiDB-lite"/>
    </source>
</evidence>
<dbReference type="RefSeq" id="WP_344125098.1">
    <property type="nucleotide sequence ID" value="NZ_BAAALT010000003.1"/>
</dbReference>
<keyword evidence="5" id="KW-1185">Reference proteome</keyword>
<feature type="compositionally biased region" description="Low complexity" evidence="2">
    <location>
        <begin position="74"/>
        <end position="89"/>
    </location>
</feature>
<evidence type="ECO:0000256" key="1">
    <source>
        <dbReference type="ARBA" id="ARBA00022801"/>
    </source>
</evidence>
<sequence length="233" mass="25089">MTNQRPGPAARLRATLGEIILTFGAVFVLFAAYEIWGTGLAVSAHQRDLDRQLAQLWDEPVVVAPTTPAPVPASGPASASAAPAPATYGAPPANGRAVARLRIPGLRKDWVVVQGVSPDNLRYGPGHYPTSAMPGELGNFAVAGHRMPSVFWDLDRLRPGDPIIVETRTRTFTYLVTEQRVVAPTAVDVVAPVPGHAGAEPRDRWLTLTTCNPKWDNYQRLVVHAILDSVAPR</sequence>
<evidence type="ECO:0000313" key="4">
    <source>
        <dbReference type="EMBL" id="GAA1783293.1"/>
    </source>
</evidence>
<keyword evidence="3" id="KW-1133">Transmembrane helix</keyword>
<protein>
    <submittedName>
        <fullName evidence="4">Class E sortase</fullName>
    </submittedName>
</protein>
<dbReference type="InterPro" id="IPR053465">
    <property type="entry name" value="Sortase_Class_E"/>
</dbReference>
<accession>A0ABN2LCA6</accession>
<keyword evidence="1" id="KW-0378">Hydrolase</keyword>
<evidence type="ECO:0000256" key="3">
    <source>
        <dbReference type="SAM" id="Phobius"/>
    </source>
</evidence>
<gene>
    <name evidence="4" type="ORF">GCM10009682_01630</name>
</gene>
<dbReference type="Gene3D" id="2.40.260.10">
    <property type="entry name" value="Sortase"/>
    <property type="match status" value="1"/>
</dbReference>
<dbReference type="Proteomes" id="UP001500218">
    <property type="component" value="Unassembled WGS sequence"/>
</dbReference>
<dbReference type="InterPro" id="IPR023365">
    <property type="entry name" value="Sortase_dom-sf"/>
</dbReference>
<organism evidence="4 5">
    <name type="scientific">Luedemannella flava</name>
    <dbReference type="NCBI Taxonomy" id="349316"/>
    <lineage>
        <taxon>Bacteria</taxon>
        <taxon>Bacillati</taxon>
        <taxon>Actinomycetota</taxon>
        <taxon>Actinomycetes</taxon>
        <taxon>Micromonosporales</taxon>
        <taxon>Micromonosporaceae</taxon>
        <taxon>Luedemannella</taxon>
    </lineage>
</organism>
<dbReference type="InterPro" id="IPR042003">
    <property type="entry name" value="Sortase_E"/>
</dbReference>
<dbReference type="NCBIfam" id="TIGR01076">
    <property type="entry name" value="sortase_fam"/>
    <property type="match status" value="1"/>
</dbReference>
<feature type="transmembrane region" description="Helical" evidence="3">
    <location>
        <begin position="12"/>
        <end position="33"/>
    </location>
</feature>
<keyword evidence="3" id="KW-0812">Transmembrane</keyword>
<keyword evidence="3" id="KW-0472">Membrane</keyword>
<dbReference type="Pfam" id="PF04203">
    <property type="entry name" value="Sortase"/>
    <property type="match status" value="1"/>
</dbReference>
<proteinExistence type="predicted"/>
<reference evidence="4 5" key="1">
    <citation type="journal article" date="2019" name="Int. J. Syst. Evol. Microbiol.">
        <title>The Global Catalogue of Microorganisms (GCM) 10K type strain sequencing project: providing services to taxonomists for standard genome sequencing and annotation.</title>
        <authorList>
            <consortium name="The Broad Institute Genomics Platform"/>
            <consortium name="The Broad Institute Genome Sequencing Center for Infectious Disease"/>
            <person name="Wu L."/>
            <person name="Ma J."/>
        </authorList>
    </citation>
    <scope>NUCLEOTIDE SEQUENCE [LARGE SCALE GENOMIC DNA]</scope>
    <source>
        <strain evidence="4 5">JCM 13250</strain>
    </source>
</reference>
<dbReference type="NCBIfam" id="NF033747">
    <property type="entry name" value="class_E_sortase"/>
    <property type="match status" value="1"/>
</dbReference>
<dbReference type="EMBL" id="BAAALT010000003">
    <property type="protein sequence ID" value="GAA1783293.1"/>
    <property type="molecule type" value="Genomic_DNA"/>
</dbReference>
<dbReference type="SUPFAM" id="SSF63817">
    <property type="entry name" value="Sortase"/>
    <property type="match status" value="1"/>
</dbReference>
<name>A0ABN2LCA6_9ACTN</name>
<evidence type="ECO:0000313" key="5">
    <source>
        <dbReference type="Proteomes" id="UP001500218"/>
    </source>
</evidence>
<feature type="region of interest" description="Disordered" evidence="2">
    <location>
        <begin position="67"/>
        <end position="89"/>
    </location>
</feature>